<keyword evidence="8 16" id="KW-1278">Translocase</keyword>
<comment type="catalytic activity">
    <reaction evidence="16 17">
        <text>a ubiquinone + n Na(+)(in) + NADH + H(+) = a ubiquinol + n Na(+)(out) + NAD(+)</text>
        <dbReference type="Rhea" id="RHEA:47748"/>
        <dbReference type="Rhea" id="RHEA-COMP:9565"/>
        <dbReference type="Rhea" id="RHEA-COMP:9566"/>
        <dbReference type="ChEBI" id="CHEBI:15378"/>
        <dbReference type="ChEBI" id="CHEBI:16389"/>
        <dbReference type="ChEBI" id="CHEBI:17976"/>
        <dbReference type="ChEBI" id="CHEBI:29101"/>
        <dbReference type="ChEBI" id="CHEBI:57540"/>
        <dbReference type="ChEBI" id="CHEBI:57945"/>
        <dbReference type="EC" id="7.2.1.1"/>
    </reaction>
</comment>
<dbReference type="GO" id="GO:0005886">
    <property type="term" value="C:plasma membrane"/>
    <property type="evidence" value="ECO:0007669"/>
    <property type="project" value="UniProtKB-SubCell"/>
</dbReference>
<evidence type="ECO:0000256" key="12">
    <source>
        <dbReference type="ARBA" id="ARBA00023065"/>
    </source>
</evidence>
<feature type="modified residue" description="FMN phosphoryl threonine" evidence="16">
    <location>
        <position position="221"/>
    </location>
</feature>
<keyword evidence="13 16" id="KW-0830">Ubiquinone</keyword>
<comment type="subcellular location">
    <subcellularLocation>
        <location evidence="16">Cell inner membrane</location>
        <topology evidence="16">Single-pass membrane protein</topology>
    </subcellularLocation>
</comment>
<evidence type="ECO:0000256" key="2">
    <source>
        <dbReference type="ARBA" id="ARBA00022475"/>
    </source>
</evidence>
<keyword evidence="2 16" id="KW-1003">Cell membrane</keyword>
<dbReference type="STRING" id="880070.Cycma_1995"/>
<dbReference type="KEGG" id="cmr:Cycma_1995"/>
<organism evidence="19 20">
    <name type="scientific">Cyclobacterium marinum (strain ATCC 25205 / DSM 745 / LMG 13164 / NCIMB 1802)</name>
    <name type="common">Flectobacillus marinus</name>
    <dbReference type="NCBI Taxonomy" id="880070"/>
    <lineage>
        <taxon>Bacteria</taxon>
        <taxon>Pseudomonadati</taxon>
        <taxon>Bacteroidota</taxon>
        <taxon>Cytophagia</taxon>
        <taxon>Cytophagales</taxon>
        <taxon>Cyclobacteriaceae</taxon>
        <taxon>Cyclobacterium</taxon>
    </lineage>
</organism>
<dbReference type="InterPro" id="IPR010204">
    <property type="entry name" value="NqrC"/>
</dbReference>
<evidence type="ECO:0000256" key="11">
    <source>
        <dbReference type="ARBA" id="ARBA00023053"/>
    </source>
</evidence>
<keyword evidence="14 16" id="KW-0472">Membrane</keyword>
<keyword evidence="6 16" id="KW-0288">FMN</keyword>
<dbReference type="GO" id="GO:0006814">
    <property type="term" value="P:sodium ion transport"/>
    <property type="evidence" value="ECO:0007669"/>
    <property type="project" value="UniProtKB-UniRule"/>
</dbReference>
<feature type="transmembrane region" description="Helical" evidence="16">
    <location>
        <begin position="6"/>
        <end position="26"/>
    </location>
</feature>
<evidence type="ECO:0000313" key="20">
    <source>
        <dbReference type="Proteomes" id="UP000001635"/>
    </source>
</evidence>
<keyword evidence="9 16" id="KW-1133">Transmembrane helix</keyword>
<evidence type="ECO:0000256" key="5">
    <source>
        <dbReference type="ARBA" id="ARBA00022630"/>
    </source>
</evidence>
<evidence type="ECO:0000256" key="3">
    <source>
        <dbReference type="ARBA" id="ARBA00022519"/>
    </source>
</evidence>
<evidence type="ECO:0000256" key="16">
    <source>
        <dbReference type="HAMAP-Rule" id="MF_00427"/>
    </source>
</evidence>
<accession>G0IZS8</accession>
<keyword evidence="7 16" id="KW-0812">Transmembrane</keyword>
<dbReference type="HAMAP" id="MF_00427">
    <property type="entry name" value="NqrC"/>
    <property type="match status" value="1"/>
</dbReference>
<keyword evidence="5 16" id="KW-0285">Flavoprotein</keyword>
<evidence type="ECO:0000256" key="14">
    <source>
        <dbReference type="ARBA" id="ARBA00023136"/>
    </source>
</evidence>
<feature type="domain" description="FMN-binding" evidence="18">
    <location>
        <begin position="137"/>
        <end position="238"/>
    </location>
</feature>
<evidence type="ECO:0000256" key="15">
    <source>
        <dbReference type="ARBA" id="ARBA00023201"/>
    </source>
</evidence>
<dbReference type="PANTHER" id="PTHR37838">
    <property type="entry name" value="NA(+)-TRANSLOCATING NADH-QUINONE REDUCTASE SUBUNIT C"/>
    <property type="match status" value="1"/>
</dbReference>
<dbReference type="Proteomes" id="UP000001635">
    <property type="component" value="Chromosome"/>
</dbReference>
<dbReference type="eggNOG" id="COG2869">
    <property type="taxonomic scope" value="Bacteria"/>
</dbReference>
<sequence>MQQSNAYIITFSVILTVVLGLLLSGTSEVLKPIQKKAEELDTKKQILGAVLPAEEIAEMKPEEVNEFYASRISSKVVNIQGEEVEEQDGVAVSAETVDVGKNYKRAPEDRLYPVFIFLDEGNEETALAYILPVYGSGLWDSIWGYVALKTDMDTIEGVTLSHAGETPGLGARITTTEVQQRYKDKSIYNEEGELVSVNMQKGEGKDYSNDPHKIDGMSGATITGDGVNNMLKNYLQHYQSYMEKIKEGGSKVAMN</sequence>
<dbReference type="PANTHER" id="PTHR37838:SF1">
    <property type="entry name" value="NA(+)-TRANSLOCATING NADH-QUINONE REDUCTASE SUBUNIT C"/>
    <property type="match status" value="1"/>
</dbReference>
<keyword evidence="12 16" id="KW-0406">Ion transport</keyword>
<dbReference type="HOGENOM" id="CLU_077882_0_0_10"/>
<dbReference type="GO" id="GO:0010181">
    <property type="term" value="F:FMN binding"/>
    <property type="evidence" value="ECO:0007669"/>
    <property type="project" value="UniProtKB-UniRule"/>
</dbReference>
<evidence type="ECO:0000259" key="18">
    <source>
        <dbReference type="SMART" id="SM00900"/>
    </source>
</evidence>
<reference evidence="20" key="1">
    <citation type="submission" date="2011-07" db="EMBL/GenBank/DDBJ databases">
        <title>The complete genome of Cyclobacterium marinum DSM 745.</title>
        <authorList>
            <person name="Lucas S."/>
            <person name="Han J."/>
            <person name="Lapidus A."/>
            <person name="Bruce D."/>
            <person name="Goodwin L."/>
            <person name="Pitluck S."/>
            <person name="Peters L."/>
            <person name="Kyrpides N."/>
            <person name="Mavromatis K."/>
            <person name="Ivanova N."/>
            <person name="Ovchinnikova G."/>
            <person name="Chertkov O."/>
            <person name="Detter J.C."/>
            <person name="Tapia R."/>
            <person name="Han C."/>
            <person name="Land M."/>
            <person name="Hauser L."/>
            <person name="Markowitz V."/>
            <person name="Cheng J.-F."/>
            <person name="Hugenholtz P."/>
            <person name="Woyke T."/>
            <person name="Wu D."/>
            <person name="Tindall B."/>
            <person name="Schuetze A."/>
            <person name="Brambilla E."/>
            <person name="Klenk H.-P."/>
            <person name="Eisen J.A."/>
        </authorList>
    </citation>
    <scope>NUCLEOTIDE SEQUENCE [LARGE SCALE GENOMIC DNA]</scope>
    <source>
        <strain evidence="20">ATCC 25205 / DSM 745 / LMG 13164 / NCIMB 1802</strain>
    </source>
</reference>
<keyword evidence="11 16" id="KW-0915">Sodium</keyword>
<evidence type="ECO:0000256" key="10">
    <source>
        <dbReference type="ARBA" id="ARBA00023027"/>
    </source>
</evidence>
<dbReference type="AlphaFoldDB" id="G0IZS8"/>
<comment type="function">
    <text evidence="16">NQR complex catalyzes the reduction of ubiquinone-1 to ubiquinol by two successive reactions, coupled with the transport of Na(+) ions from the cytoplasm to the periplasm. NqrA to NqrE are probably involved in the second step, the conversion of ubisemiquinone to ubiquinol.</text>
</comment>
<dbReference type="Pfam" id="PF04205">
    <property type="entry name" value="FMN_bind"/>
    <property type="match status" value="1"/>
</dbReference>
<evidence type="ECO:0000256" key="7">
    <source>
        <dbReference type="ARBA" id="ARBA00022692"/>
    </source>
</evidence>
<evidence type="ECO:0000256" key="8">
    <source>
        <dbReference type="ARBA" id="ARBA00022967"/>
    </source>
</evidence>
<protein>
    <recommendedName>
        <fullName evidence="16 17">Na(+)-translocating NADH-quinone reductase subunit C</fullName>
        <shortName evidence="16 17">Na(+)-NQR subunit C</shortName>
        <shortName evidence="16 17">Na(+)-translocating NQR subunit C</shortName>
        <ecNumber evidence="16 17">7.2.1.1</ecNumber>
    </recommendedName>
    <alternativeName>
        <fullName evidence="16 17">NQR complex subunit C</fullName>
    </alternativeName>
    <alternativeName>
        <fullName evidence="16 17">NQR-1 subunit C</fullName>
    </alternativeName>
</protein>
<evidence type="ECO:0000256" key="9">
    <source>
        <dbReference type="ARBA" id="ARBA00022989"/>
    </source>
</evidence>
<evidence type="ECO:0000256" key="6">
    <source>
        <dbReference type="ARBA" id="ARBA00022643"/>
    </source>
</evidence>
<dbReference type="NCBIfam" id="TIGR01938">
    <property type="entry name" value="nqrC"/>
    <property type="match status" value="1"/>
</dbReference>
<dbReference type="OrthoDB" id="9813828at2"/>
<evidence type="ECO:0000256" key="4">
    <source>
        <dbReference type="ARBA" id="ARBA00022553"/>
    </source>
</evidence>
<comment type="similarity">
    <text evidence="16 17">Belongs to the NqrC family.</text>
</comment>
<keyword evidence="1 16" id="KW-0813">Transport</keyword>
<dbReference type="EMBL" id="CP002955">
    <property type="protein sequence ID" value="AEL25742.1"/>
    <property type="molecule type" value="Genomic_DNA"/>
</dbReference>
<keyword evidence="3 16" id="KW-0997">Cell inner membrane</keyword>
<keyword evidence="20" id="KW-1185">Reference proteome</keyword>
<comment type="subunit">
    <text evidence="16 17">Composed of six subunits; NqrA, NqrB, NqrC, NqrD, NqrE and NqrF.</text>
</comment>
<proteinExistence type="inferred from homology"/>
<evidence type="ECO:0000313" key="19">
    <source>
        <dbReference type="EMBL" id="AEL25742.1"/>
    </source>
</evidence>
<dbReference type="EC" id="7.2.1.1" evidence="16 17"/>
<keyword evidence="15 16" id="KW-0739">Sodium transport</keyword>
<evidence type="ECO:0000256" key="13">
    <source>
        <dbReference type="ARBA" id="ARBA00023075"/>
    </source>
</evidence>
<gene>
    <name evidence="16" type="primary">nqrC</name>
    <name evidence="19" type="ordered locus">Cycma_1995</name>
</gene>
<dbReference type="GO" id="GO:0016655">
    <property type="term" value="F:oxidoreductase activity, acting on NAD(P)H, quinone or similar compound as acceptor"/>
    <property type="evidence" value="ECO:0007669"/>
    <property type="project" value="UniProtKB-UniRule"/>
</dbReference>
<keyword evidence="4 16" id="KW-0597">Phosphoprotein</keyword>
<dbReference type="RefSeq" id="WP_014020037.1">
    <property type="nucleotide sequence ID" value="NC_015914.1"/>
</dbReference>
<evidence type="ECO:0000256" key="1">
    <source>
        <dbReference type="ARBA" id="ARBA00022448"/>
    </source>
</evidence>
<name>G0IZS8_CYCMS</name>
<keyword evidence="10 16" id="KW-0520">NAD</keyword>
<dbReference type="SMART" id="SM00900">
    <property type="entry name" value="FMN_bind"/>
    <property type="match status" value="1"/>
</dbReference>
<comment type="caution">
    <text evidence="16">Lacks conserved residue(s) required for the propagation of feature annotation.</text>
</comment>
<dbReference type="InterPro" id="IPR007329">
    <property type="entry name" value="FMN-bd"/>
</dbReference>
<evidence type="ECO:0000256" key="17">
    <source>
        <dbReference type="PIRNR" id="PIRNR009437"/>
    </source>
</evidence>
<dbReference type="PIRSF" id="PIRSF009437">
    <property type="entry name" value="NQR-1_subunit_C"/>
    <property type="match status" value="1"/>
</dbReference>
<comment type="cofactor">
    <cofactor evidence="16 17">
        <name>FMN</name>
        <dbReference type="ChEBI" id="CHEBI:58210"/>
    </cofactor>
</comment>